<organism evidence="7 8">
    <name type="scientific">Novosphingobium anseongense</name>
    <dbReference type="NCBI Taxonomy" id="3133436"/>
    <lineage>
        <taxon>Bacteria</taxon>
        <taxon>Pseudomonadati</taxon>
        <taxon>Pseudomonadota</taxon>
        <taxon>Alphaproteobacteria</taxon>
        <taxon>Sphingomonadales</taxon>
        <taxon>Sphingomonadaceae</taxon>
        <taxon>Novosphingobium</taxon>
    </lineage>
</organism>
<evidence type="ECO:0000256" key="3">
    <source>
        <dbReference type="ARBA" id="ARBA00022643"/>
    </source>
</evidence>
<dbReference type="InterPro" id="IPR013785">
    <property type="entry name" value="Aldolase_TIM"/>
</dbReference>
<protein>
    <submittedName>
        <fullName evidence="7">Alpha-hydroxy acid oxidase</fullName>
        <ecNumber evidence="7">1.-.-.-</ecNumber>
    </submittedName>
</protein>
<comment type="caution">
    <text evidence="7">The sequence shown here is derived from an EMBL/GenBank/DDBJ whole genome shotgun (WGS) entry which is preliminary data.</text>
</comment>
<keyword evidence="3" id="KW-0288">FMN</keyword>
<dbReference type="InterPro" id="IPR012133">
    <property type="entry name" value="Alpha-hydoxy_acid_DH_FMN"/>
</dbReference>
<evidence type="ECO:0000256" key="5">
    <source>
        <dbReference type="ARBA" id="ARBA00024042"/>
    </source>
</evidence>
<sequence>MKPAYNIWDLRDQAKRNLPKAIWEFIERGTEDDILTAHNNAALRAIKFDPRTLRDVSTRDLSIELFGKKRPSPLIIAPTGIADLACFRGESAIAGAAAAAGLPFSLATSSTTSVQTIADITRSGAGFWQQMYLWERRDLSWQVVDRAAQLGAEALIITVDTPIWPNREFNKRNGMANPIKANPLLAWSIMQKPGWMTTVLGRYMLNGGLPKFANYPAEVAASGGRVTNSPSVSWDDVAELKRRFPGKLLLKGMLNVDDVIAAADHGVDGVIVSNHGGRTFDASPASIEVLAGIVDAVGTRMTVIFDSGVRRGSDVLKAMAIGAHAVMIGRATLYGAGAGGQAGAARAIEILKEEISTAMAMVGVTNLGELDRSFLRRQTVPGL</sequence>
<dbReference type="PROSITE" id="PS51349">
    <property type="entry name" value="FMN_HYDROXY_ACID_DH_2"/>
    <property type="match status" value="1"/>
</dbReference>
<dbReference type="InterPro" id="IPR000262">
    <property type="entry name" value="FMN-dep_DH"/>
</dbReference>
<name>A0ABU8RYB4_9SPHN</name>
<evidence type="ECO:0000256" key="4">
    <source>
        <dbReference type="ARBA" id="ARBA00023002"/>
    </source>
</evidence>
<gene>
    <name evidence="7" type="ORF">WG901_15590</name>
</gene>
<evidence type="ECO:0000313" key="7">
    <source>
        <dbReference type="EMBL" id="MEJ5978074.1"/>
    </source>
</evidence>
<dbReference type="GO" id="GO:0016491">
    <property type="term" value="F:oxidoreductase activity"/>
    <property type="evidence" value="ECO:0007669"/>
    <property type="project" value="UniProtKB-KW"/>
</dbReference>
<comment type="similarity">
    <text evidence="5">Belongs to the FMN-dependent alpha-hydroxy acid dehydrogenase family.</text>
</comment>
<evidence type="ECO:0000256" key="1">
    <source>
        <dbReference type="ARBA" id="ARBA00001917"/>
    </source>
</evidence>
<reference evidence="7 8" key="1">
    <citation type="submission" date="2024-03" db="EMBL/GenBank/DDBJ databases">
        <authorList>
            <person name="Jo J.-H."/>
        </authorList>
    </citation>
    <scope>NUCLEOTIDE SEQUENCE [LARGE SCALE GENOMIC DNA]</scope>
    <source>
        <strain evidence="7 8">PS1R-30</strain>
    </source>
</reference>
<proteinExistence type="inferred from homology"/>
<dbReference type="Gene3D" id="3.20.20.70">
    <property type="entry name" value="Aldolase class I"/>
    <property type="match status" value="1"/>
</dbReference>
<dbReference type="EC" id="1.-.-.-" evidence="7"/>
<keyword evidence="8" id="KW-1185">Reference proteome</keyword>
<evidence type="ECO:0000256" key="2">
    <source>
        <dbReference type="ARBA" id="ARBA00022630"/>
    </source>
</evidence>
<dbReference type="CDD" id="cd02809">
    <property type="entry name" value="alpha_hydroxyacid_oxid_FMN"/>
    <property type="match status" value="1"/>
</dbReference>
<feature type="domain" description="FMN hydroxy acid dehydrogenase" evidence="6">
    <location>
        <begin position="1"/>
        <end position="380"/>
    </location>
</feature>
<dbReference type="Proteomes" id="UP001361239">
    <property type="component" value="Unassembled WGS sequence"/>
</dbReference>
<comment type="cofactor">
    <cofactor evidence="1">
        <name>FMN</name>
        <dbReference type="ChEBI" id="CHEBI:58210"/>
    </cofactor>
</comment>
<dbReference type="RefSeq" id="WP_339588018.1">
    <property type="nucleotide sequence ID" value="NZ_JBBHJZ010000003.1"/>
</dbReference>
<accession>A0ABU8RYB4</accession>
<evidence type="ECO:0000259" key="6">
    <source>
        <dbReference type="PROSITE" id="PS51349"/>
    </source>
</evidence>
<dbReference type="Pfam" id="PF01070">
    <property type="entry name" value="FMN_dh"/>
    <property type="match status" value="1"/>
</dbReference>
<dbReference type="InterPro" id="IPR037396">
    <property type="entry name" value="FMN_HAD"/>
</dbReference>
<dbReference type="EMBL" id="JBBHJZ010000003">
    <property type="protein sequence ID" value="MEJ5978074.1"/>
    <property type="molecule type" value="Genomic_DNA"/>
</dbReference>
<dbReference type="PIRSF" id="PIRSF000138">
    <property type="entry name" value="Al-hdrx_acd_dh"/>
    <property type="match status" value="1"/>
</dbReference>
<dbReference type="SUPFAM" id="SSF51395">
    <property type="entry name" value="FMN-linked oxidoreductases"/>
    <property type="match status" value="1"/>
</dbReference>
<keyword evidence="2" id="KW-0285">Flavoprotein</keyword>
<evidence type="ECO:0000313" key="8">
    <source>
        <dbReference type="Proteomes" id="UP001361239"/>
    </source>
</evidence>
<keyword evidence="4 7" id="KW-0560">Oxidoreductase</keyword>
<dbReference type="PANTHER" id="PTHR10578">
    <property type="entry name" value="S -2-HYDROXY-ACID OXIDASE-RELATED"/>
    <property type="match status" value="1"/>
</dbReference>
<dbReference type="PANTHER" id="PTHR10578:SF107">
    <property type="entry name" value="2-HYDROXYACID OXIDASE 1"/>
    <property type="match status" value="1"/>
</dbReference>